<comment type="similarity">
    <text evidence="2">Belongs to the N-acylglucosamine 2-epimerase family.</text>
</comment>
<comment type="caution">
    <text evidence="5">The sequence shown here is derived from an EMBL/GenBank/DDBJ whole genome shotgun (WGS) entry which is preliminary data.</text>
</comment>
<sequence>MNADMQAWKQQFEDELQHNILRFWMTHTRDEEQGGFYGEISPTMQVQTDAEKGLVLNARILWTFSSAYRLNPDPAYADMANRAYEVLTSQFVDAEFGGLFWAVDPIGRPTADKKQVYGQAFVIYALAEYNRAFGHDQAREQAIALFHLMERYSYDRQYKGYVEALSRAWEPMEEVSLSAKDMNEKKSMNTHLHVLEAYTNLYRIWPADELADKLTELIETTIRYIIDTETGHFHLFLDEAWTVKSDHISYGHDIEGSWLLVEAAQVLENPGLLEQVKTVALKMAEATLKEGVDPDGGLLNEASARDGLIDTNKDWWPQAEAVVGFFNAYQMSGDQSYLEAARNSWSFIQQYLIDRKHGEWYWGVTREGQPVPDAPKVSAWKCPYHNGRACIEMIERIDQLITMEGSR</sequence>
<keyword evidence="6" id="KW-1185">Reference proteome</keyword>
<evidence type="ECO:0000256" key="2">
    <source>
        <dbReference type="ARBA" id="ARBA00008558"/>
    </source>
</evidence>
<evidence type="ECO:0000313" key="5">
    <source>
        <dbReference type="EMBL" id="MFD2670890.1"/>
    </source>
</evidence>
<evidence type="ECO:0000256" key="1">
    <source>
        <dbReference type="ARBA" id="ARBA00001470"/>
    </source>
</evidence>
<protein>
    <recommendedName>
        <fullName evidence="4">Cellobiose 2-epimerase</fullName>
        <shortName evidence="4">CE</shortName>
        <ecNumber evidence="4">5.1.3.11</ecNumber>
    </recommendedName>
</protein>
<dbReference type="InterPro" id="IPR008928">
    <property type="entry name" value="6-hairpin_glycosidase_sf"/>
</dbReference>
<gene>
    <name evidence="5" type="ORF">ACFSUC_04620</name>
</gene>
<dbReference type="EC" id="5.1.3.11" evidence="4"/>
<evidence type="ECO:0000256" key="3">
    <source>
        <dbReference type="ARBA" id="ARBA00023235"/>
    </source>
</evidence>
<accession>A0ABW5R8G2</accession>
<dbReference type="SUPFAM" id="SSF48208">
    <property type="entry name" value="Six-hairpin glycosidases"/>
    <property type="match status" value="1"/>
</dbReference>
<dbReference type="Pfam" id="PF07221">
    <property type="entry name" value="GlcNAc_2-epim"/>
    <property type="match status" value="1"/>
</dbReference>
<dbReference type="EMBL" id="JBHUMM010000007">
    <property type="protein sequence ID" value="MFD2670890.1"/>
    <property type="molecule type" value="Genomic_DNA"/>
</dbReference>
<dbReference type="Proteomes" id="UP001597497">
    <property type="component" value="Unassembled WGS sequence"/>
</dbReference>
<name>A0ABW5R8G2_9BACL</name>
<dbReference type="PANTHER" id="PTHR15108">
    <property type="entry name" value="N-ACYLGLUCOSAMINE-2-EPIMERASE"/>
    <property type="match status" value="1"/>
</dbReference>
<keyword evidence="3 4" id="KW-0413">Isomerase</keyword>
<comment type="similarity">
    <text evidence="4">Belongs to the cellobiose 2-epimerase family.</text>
</comment>
<dbReference type="HAMAP" id="MF_00929">
    <property type="entry name" value="Cellobiose_2_epim"/>
    <property type="match status" value="1"/>
</dbReference>
<dbReference type="InterPro" id="IPR012341">
    <property type="entry name" value="6hp_glycosidase-like_sf"/>
</dbReference>
<reference evidence="6" key="1">
    <citation type="journal article" date="2019" name="Int. J. Syst. Evol. Microbiol.">
        <title>The Global Catalogue of Microorganisms (GCM) 10K type strain sequencing project: providing services to taxonomists for standard genome sequencing and annotation.</title>
        <authorList>
            <consortium name="The Broad Institute Genomics Platform"/>
            <consortium name="The Broad Institute Genome Sequencing Center for Infectious Disease"/>
            <person name="Wu L."/>
            <person name="Ma J."/>
        </authorList>
    </citation>
    <scope>NUCLEOTIDE SEQUENCE [LARGE SCALE GENOMIC DNA]</scope>
    <source>
        <strain evidence="6">KCTC 33676</strain>
    </source>
</reference>
<dbReference type="InterPro" id="IPR028584">
    <property type="entry name" value="Cellobiose_2_epim"/>
</dbReference>
<dbReference type="InterPro" id="IPR010819">
    <property type="entry name" value="AGE/CE"/>
</dbReference>
<evidence type="ECO:0000313" key="6">
    <source>
        <dbReference type="Proteomes" id="UP001597497"/>
    </source>
</evidence>
<proteinExistence type="inferred from homology"/>
<organism evidence="5 6">
    <name type="scientific">Marinicrinis sediminis</name>
    <dbReference type="NCBI Taxonomy" id="1652465"/>
    <lineage>
        <taxon>Bacteria</taxon>
        <taxon>Bacillati</taxon>
        <taxon>Bacillota</taxon>
        <taxon>Bacilli</taxon>
        <taxon>Bacillales</taxon>
        <taxon>Paenibacillaceae</taxon>
    </lineage>
</organism>
<comment type="catalytic activity">
    <reaction evidence="1 4">
        <text>D-cellobiose = beta-D-glucosyl-(1-&gt;4)-D-mannopyranose</text>
        <dbReference type="Rhea" id="RHEA:23384"/>
        <dbReference type="ChEBI" id="CHEBI:17057"/>
        <dbReference type="ChEBI" id="CHEBI:47931"/>
        <dbReference type="EC" id="5.1.3.11"/>
    </reaction>
</comment>
<comment type="function">
    <text evidence="4">Catalyzes the reversible epimerization of cellobiose to 4-O-beta-D-glucopyranosyl-D-mannose (Glc-Man).</text>
</comment>
<dbReference type="Gene3D" id="1.50.10.10">
    <property type="match status" value="1"/>
</dbReference>
<dbReference type="RefSeq" id="WP_379928313.1">
    <property type="nucleotide sequence ID" value="NZ_JBHUMM010000007.1"/>
</dbReference>
<evidence type="ECO:0000256" key="4">
    <source>
        <dbReference type="HAMAP-Rule" id="MF_00929"/>
    </source>
</evidence>